<gene>
    <name evidence="1" type="ORF">N8T08_006621</name>
</gene>
<evidence type="ECO:0000313" key="1">
    <source>
        <dbReference type="EMBL" id="KAK1149398.1"/>
    </source>
</evidence>
<sequence length="286" mass="32532">MAFHKSVVPKSSGVHRFACLALYRGLLRQCAKLPTTIPGPQTPKTLIRQRFRRYKSLQSPSQTVNALKAGYEAFDLLHSAAHGNQNGIQRITDLIAEAQSIQQRKITAQKALAEAAPLNPLNKEQRKKAEFKRHQDLTARRHPDAEPILSRPRAVVSGRRHIPRLVSARGMPFLRIKKPQPKNLSGVLRSKLEKRWALVVRRDRLEADLLFNEDEDEWDVLTGGGDDNRWTTSVEDALSTADDQMRSSDTKSRELAEKMWNVVLAERELAAKERKQNEERQITTDP</sequence>
<dbReference type="EMBL" id="JAOPJF010000004">
    <property type="protein sequence ID" value="KAK1149398.1"/>
    <property type="molecule type" value="Genomic_DNA"/>
</dbReference>
<accession>A0ACC3BFB2</accession>
<name>A0ACC3BFB2_9EURO</name>
<keyword evidence="2" id="KW-1185">Reference proteome</keyword>
<reference evidence="1 2" key="1">
    <citation type="journal article" date="2023" name="ACS Omega">
        <title>Identification of the Neoaspergillic Acid Biosynthesis Gene Cluster by Establishing an In Vitro CRISPR-Ribonucleoprotein Genetic System in Aspergillus melleus.</title>
        <authorList>
            <person name="Yuan B."/>
            <person name="Grau M.F."/>
            <person name="Murata R.M."/>
            <person name="Torok T."/>
            <person name="Venkateswaran K."/>
            <person name="Stajich J.E."/>
            <person name="Wang C.C.C."/>
        </authorList>
    </citation>
    <scope>NUCLEOTIDE SEQUENCE [LARGE SCALE GENOMIC DNA]</scope>
    <source>
        <strain evidence="1 2">IMV 1140</strain>
    </source>
</reference>
<evidence type="ECO:0000313" key="2">
    <source>
        <dbReference type="Proteomes" id="UP001177260"/>
    </source>
</evidence>
<organism evidence="1 2">
    <name type="scientific">Aspergillus melleus</name>
    <dbReference type="NCBI Taxonomy" id="138277"/>
    <lineage>
        <taxon>Eukaryota</taxon>
        <taxon>Fungi</taxon>
        <taxon>Dikarya</taxon>
        <taxon>Ascomycota</taxon>
        <taxon>Pezizomycotina</taxon>
        <taxon>Eurotiomycetes</taxon>
        <taxon>Eurotiomycetidae</taxon>
        <taxon>Eurotiales</taxon>
        <taxon>Aspergillaceae</taxon>
        <taxon>Aspergillus</taxon>
        <taxon>Aspergillus subgen. Circumdati</taxon>
    </lineage>
</organism>
<dbReference type="Proteomes" id="UP001177260">
    <property type="component" value="Unassembled WGS sequence"/>
</dbReference>
<comment type="caution">
    <text evidence="1">The sequence shown here is derived from an EMBL/GenBank/DDBJ whole genome shotgun (WGS) entry which is preliminary data.</text>
</comment>
<proteinExistence type="predicted"/>
<protein>
    <submittedName>
        <fullName evidence="1">Uncharacterized protein</fullName>
    </submittedName>
</protein>